<accession>A0ABX2IPG7</accession>
<evidence type="ECO:0000256" key="2">
    <source>
        <dbReference type="ARBA" id="ARBA00023315"/>
    </source>
</evidence>
<dbReference type="EMBL" id="JABUFE010000003">
    <property type="protein sequence ID" value="NSX54450.1"/>
    <property type="molecule type" value="Genomic_DNA"/>
</dbReference>
<proteinExistence type="predicted"/>
<evidence type="ECO:0000259" key="3">
    <source>
        <dbReference type="PROSITE" id="PS51186"/>
    </source>
</evidence>
<name>A0ABX2IPG7_9RHOB</name>
<dbReference type="InterPro" id="IPR016181">
    <property type="entry name" value="Acyl_CoA_acyltransferase"/>
</dbReference>
<dbReference type="InterPro" id="IPR050680">
    <property type="entry name" value="YpeA/RimI_acetyltransf"/>
</dbReference>
<dbReference type="Gene3D" id="3.40.630.30">
    <property type="match status" value="1"/>
</dbReference>
<dbReference type="RefSeq" id="WP_174136504.1">
    <property type="nucleotide sequence ID" value="NZ_JABUFE010000003.1"/>
</dbReference>
<dbReference type="PANTHER" id="PTHR43420:SF12">
    <property type="entry name" value="N-ACETYLTRANSFERASE DOMAIN-CONTAINING PROTEIN"/>
    <property type="match status" value="1"/>
</dbReference>
<dbReference type="InterPro" id="IPR000182">
    <property type="entry name" value="GNAT_dom"/>
</dbReference>
<evidence type="ECO:0000313" key="4">
    <source>
        <dbReference type="EMBL" id="NSX54450.1"/>
    </source>
</evidence>
<keyword evidence="2" id="KW-0012">Acyltransferase</keyword>
<protein>
    <submittedName>
        <fullName evidence="4">GNAT family N-acetyltransferase</fullName>
    </submittedName>
</protein>
<dbReference type="PROSITE" id="PS51186">
    <property type="entry name" value="GNAT"/>
    <property type="match status" value="1"/>
</dbReference>
<evidence type="ECO:0000256" key="1">
    <source>
        <dbReference type="ARBA" id="ARBA00022679"/>
    </source>
</evidence>
<evidence type="ECO:0000313" key="5">
    <source>
        <dbReference type="Proteomes" id="UP000777935"/>
    </source>
</evidence>
<dbReference type="Pfam" id="PF00583">
    <property type="entry name" value="Acetyltransf_1"/>
    <property type="match status" value="1"/>
</dbReference>
<gene>
    <name evidence="4" type="ORF">HRQ87_06505</name>
</gene>
<dbReference type="CDD" id="cd04301">
    <property type="entry name" value="NAT_SF"/>
    <property type="match status" value="1"/>
</dbReference>
<comment type="caution">
    <text evidence="4">The sequence shown here is derived from an EMBL/GenBank/DDBJ whole genome shotgun (WGS) entry which is preliminary data.</text>
</comment>
<keyword evidence="5" id="KW-1185">Reference proteome</keyword>
<reference evidence="4 5" key="1">
    <citation type="submission" date="2020-06" db="EMBL/GenBank/DDBJ databases">
        <title>Sulfitobacter algicola sp. nov., isolated from green algae.</title>
        <authorList>
            <person name="Wang C."/>
        </authorList>
    </citation>
    <scope>NUCLEOTIDE SEQUENCE [LARGE SCALE GENOMIC DNA]</scope>
    <source>
        <strain evidence="4 5">1151</strain>
    </source>
</reference>
<organism evidence="4 5">
    <name type="scientific">Parasulfitobacter algicola</name>
    <dbReference type="NCBI Taxonomy" id="2614809"/>
    <lineage>
        <taxon>Bacteria</taxon>
        <taxon>Pseudomonadati</taxon>
        <taxon>Pseudomonadota</taxon>
        <taxon>Alphaproteobacteria</taxon>
        <taxon>Rhodobacterales</taxon>
        <taxon>Roseobacteraceae</taxon>
        <taxon>Parasulfitobacter</taxon>
    </lineage>
</organism>
<keyword evidence="1" id="KW-0808">Transferase</keyword>
<feature type="domain" description="N-acetyltransferase" evidence="3">
    <location>
        <begin position="1"/>
        <end position="137"/>
    </location>
</feature>
<dbReference type="SUPFAM" id="SSF55729">
    <property type="entry name" value="Acyl-CoA N-acyltransferases (Nat)"/>
    <property type="match status" value="1"/>
</dbReference>
<dbReference type="Proteomes" id="UP000777935">
    <property type="component" value="Unassembled WGS sequence"/>
</dbReference>
<sequence>MTPDQLADLHALGFDTPRPWTAQEFQSLLNLPGTILFGDQKSIVLARIIADEAEILTLVTHPHHRRGGLAADLLSQLHTHSQMHGCTRVYLEVAAPNTAARTLYARHGYSESGRRPNYYRTPDGARIDALILTKTLT</sequence>
<dbReference type="PANTHER" id="PTHR43420">
    <property type="entry name" value="ACETYLTRANSFERASE"/>
    <property type="match status" value="1"/>
</dbReference>